<sequence>MNLTRRVAFHLTSLLTPHLRGQGIILHYHSLMSDEYLMHAHEQFTKPDRKCYHAGS</sequence>
<dbReference type="AlphaFoldDB" id="A0AA39IEL6"/>
<name>A0AA39IEL6_9AGAR</name>
<protein>
    <submittedName>
        <fullName evidence="1">Uncharacterized protein</fullName>
    </submittedName>
</protein>
<reference evidence="1" key="1">
    <citation type="submission" date="2023-06" db="EMBL/GenBank/DDBJ databases">
        <authorList>
            <consortium name="Lawrence Berkeley National Laboratory"/>
            <person name="Ahrendt S."/>
            <person name="Sahu N."/>
            <person name="Indic B."/>
            <person name="Wong-Bajracharya J."/>
            <person name="Merenyi Z."/>
            <person name="Ke H.-M."/>
            <person name="Monk M."/>
            <person name="Kocsube S."/>
            <person name="Drula E."/>
            <person name="Lipzen A."/>
            <person name="Balint B."/>
            <person name="Henrissat B."/>
            <person name="Andreopoulos B."/>
            <person name="Martin F.M."/>
            <person name="Harder C.B."/>
            <person name="Rigling D."/>
            <person name="Ford K.L."/>
            <person name="Foster G.D."/>
            <person name="Pangilinan J."/>
            <person name="Papanicolaou A."/>
            <person name="Barry K."/>
            <person name="LaButti K."/>
            <person name="Viragh M."/>
            <person name="Koriabine M."/>
            <person name="Yan M."/>
            <person name="Riley R."/>
            <person name="Champramary S."/>
            <person name="Plett K.L."/>
            <person name="Tsai I.J."/>
            <person name="Slot J."/>
            <person name="Sipos G."/>
            <person name="Plett J."/>
            <person name="Nagy L.G."/>
            <person name="Grigoriev I.V."/>
        </authorList>
    </citation>
    <scope>NUCLEOTIDE SEQUENCE</scope>
    <source>
        <strain evidence="1">FPL87.14</strain>
    </source>
</reference>
<dbReference type="EMBL" id="JAUEPT010000283">
    <property type="protein sequence ID" value="KAK0421814.1"/>
    <property type="molecule type" value="Genomic_DNA"/>
</dbReference>
<evidence type="ECO:0000313" key="1">
    <source>
        <dbReference type="EMBL" id="KAK0421814.1"/>
    </source>
</evidence>
<proteinExistence type="predicted"/>
<gene>
    <name evidence="1" type="ORF">EV421DRAFT_1868655</name>
</gene>
<keyword evidence="2" id="KW-1185">Reference proteome</keyword>
<evidence type="ECO:0000313" key="2">
    <source>
        <dbReference type="Proteomes" id="UP001175226"/>
    </source>
</evidence>
<organism evidence="1 2">
    <name type="scientific">Armillaria borealis</name>
    <dbReference type="NCBI Taxonomy" id="47425"/>
    <lineage>
        <taxon>Eukaryota</taxon>
        <taxon>Fungi</taxon>
        <taxon>Dikarya</taxon>
        <taxon>Basidiomycota</taxon>
        <taxon>Agaricomycotina</taxon>
        <taxon>Agaricomycetes</taxon>
        <taxon>Agaricomycetidae</taxon>
        <taxon>Agaricales</taxon>
        <taxon>Marasmiineae</taxon>
        <taxon>Physalacriaceae</taxon>
        <taxon>Armillaria</taxon>
    </lineage>
</organism>
<accession>A0AA39IEL6</accession>
<comment type="caution">
    <text evidence="1">The sequence shown here is derived from an EMBL/GenBank/DDBJ whole genome shotgun (WGS) entry which is preliminary data.</text>
</comment>
<dbReference type="Proteomes" id="UP001175226">
    <property type="component" value="Unassembled WGS sequence"/>
</dbReference>